<dbReference type="STRING" id="908809.ABG79_02187"/>
<organism evidence="1 2">
    <name type="scientific">Caloramator mitchellensis</name>
    <dbReference type="NCBI Taxonomy" id="908809"/>
    <lineage>
        <taxon>Bacteria</taxon>
        <taxon>Bacillati</taxon>
        <taxon>Bacillota</taxon>
        <taxon>Clostridia</taxon>
        <taxon>Eubacteriales</taxon>
        <taxon>Clostridiaceae</taxon>
        <taxon>Caloramator</taxon>
    </lineage>
</organism>
<keyword evidence="2" id="KW-1185">Reference proteome</keyword>
<protein>
    <submittedName>
        <fullName evidence="1">Uncharacterized protein</fullName>
    </submittedName>
</protein>
<proteinExistence type="predicted"/>
<comment type="caution">
    <text evidence="1">The sequence shown here is derived from an EMBL/GenBank/DDBJ whole genome shotgun (WGS) entry which is preliminary data.</text>
</comment>
<dbReference type="Proteomes" id="UP000052015">
    <property type="component" value="Unassembled WGS sequence"/>
</dbReference>
<name>A0A0R3JRE3_CALMK</name>
<sequence>MAITGMIGAVYVSDINAAPVSFTDQATTKDATLTRYQVTNTAYRYWPLNATITVKKNGTVVSSGYKLERAGGYVVFDSPLQPTDTVTVSGQALTLVQCGGFFNWSIDFEQETTESTTFASGGWKEYTATIKGWKGSAEAYWGDDRFFKSLGNIIVVKLFVDSGASQKCFEGFAIITSEGIESAVDELVKDKIDFEGVGELFIRL</sequence>
<accession>A0A0R3JRE3</accession>
<dbReference type="AlphaFoldDB" id="A0A0R3JRE3"/>
<dbReference type="OrthoDB" id="2080165at2"/>
<evidence type="ECO:0000313" key="2">
    <source>
        <dbReference type="Proteomes" id="UP000052015"/>
    </source>
</evidence>
<dbReference type="RefSeq" id="WP_057979476.1">
    <property type="nucleotide sequence ID" value="NZ_LKHP01000017.1"/>
</dbReference>
<dbReference type="EMBL" id="LKHP01000017">
    <property type="protein sequence ID" value="KRQ86055.1"/>
    <property type="molecule type" value="Genomic_DNA"/>
</dbReference>
<reference evidence="1 2" key="1">
    <citation type="submission" date="2015-09" db="EMBL/GenBank/DDBJ databases">
        <title>Draft genome sequence of a Caloramator mitchellensis, a moderate thermophile from the Great Artesian Basin of Australia.</title>
        <authorList>
            <person name="Patel B.K."/>
        </authorList>
    </citation>
    <scope>NUCLEOTIDE SEQUENCE [LARGE SCALE GENOMIC DNA]</scope>
    <source>
        <strain evidence="1 2">VF08</strain>
    </source>
</reference>
<evidence type="ECO:0000313" key="1">
    <source>
        <dbReference type="EMBL" id="KRQ86055.1"/>
    </source>
</evidence>
<gene>
    <name evidence="1" type="ORF">ABG79_02187</name>
</gene>